<evidence type="ECO:0000313" key="2">
    <source>
        <dbReference type="EMBL" id="ANW95510.1"/>
    </source>
</evidence>
<feature type="transmembrane region" description="Helical" evidence="1">
    <location>
        <begin position="181"/>
        <end position="202"/>
    </location>
</feature>
<evidence type="ECO:0008006" key="4">
    <source>
        <dbReference type="Google" id="ProtNLM"/>
    </source>
</evidence>
<feature type="transmembrane region" description="Helical" evidence="1">
    <location>
        <begin position="144"/>
        <end position="169"/>
    </location>
</feature>
<feature type="transmembrane region" description="Helical" evidence="1">
    <location>
        <begin position="290"/>
        <end position="313"/>
    </location>
</feature>
<dbReference type="EMBL" id="CP014224">
    <property type="protein sequence ID" value="ANW95510.1"/>
    <property type="molecule type" value="Genomic_DNA"/>
</dbReference>
<keyword evidence="1" id="KW-0472">Membrane</keyword>
<evidence type="ECO:0000313" key="3">
    <source>
        <dbReference type="Proteomes" id="UP000092967"/>
    </source>
</evidence>
<keyword evidence="3" id="KW-1185">Reference proteome</keyword>
<gene>
    <name evidence="2" type="ORF">AXE80_04095</name>
</gene>
<dbReference type="AlphaFoldDB" id="A0A1B1Y411"/>
<feature type="transmembrane region" description="Helical" evidence="1">
    <location>
        <begin position="79"/>
        <end position="97"/>
    </location>
</feature>
<dbReference type="InterPro" id="IPR025291">
    <property type="entry name" value="DUF4153"/>
</dbReference>
<reference evidence="2 3" key="1">
    <citation type="submission" date="2016-02" db="EMBL/GenBank/DDBJ databases">
        <authorList>
            <person name="Wen L."/>
            <person name="He K."/>
            <person name="Yang H."/>
        </authorList>
    </citation>
    <scope>NUCLEOTIDE SEQUENCE [LARGE SCALE GENOMIC DNA]</scope>
    <source>
        <strain evidence="2 3">CZ1127</strain>
    </source>
</reference>
<feature type="transmembrane region" description="Helical" evidence="1">
    <location>
        <begin position="222"/>
        <end position="243"/>
    </location>
</feature>
<keyword evidence="1" id="KW-0812">Transmembrane</keyword>
<dbReference type="KEGG" id="wfu:AXE80_04095"/>
<name>A0A1B1Y411_9FLAO</name>
<sequence length="624" mass="72026">MKFPNINYITNKAKTSFIAYPTTILSAIIAVILSVYLIENQSNIQNKFPYINAILTFALGIPLFFCSTMINTRSTKSKYIFEGSIVLILTLIYFSLPNQNSTFNTKIPYIRYTIFNIIAHLIISFTLFLKSGGVNGFWNYNKTLFLRLCTAVLYSGFIYIGIILALTALHLLFDIDIDGKLYTQIFIVVFGLFNTWFFVAGISKNTDLYNNIKEYPKGLKIFSQYILLPLLATYLIILYAYSTKIIITQHLPKGIVSYLITIVSVLGIFAFLLIYPYGKQKGNEWIKKANILYYYLLLPLIFLLAIAIYLRIVDYGLTINRYMICLFGGWVLFLSIYFCLKKTNIKIIPTSLAFFLLLSSFGPWGMFSLSEKSQSKRLIHILDEHHFLEDGKVINEVVWDTDSLPKFYSKKKNIKTPVVSDSIHNEIKSILDYLDNHHGMNTLQPMFKQDLKSYLKTAADSLASINEAKIYMETLGLKYKHIYDFKTAFGEQKLKFGSKNQKTIQITNYDYLVDFHQYNYNSNPIDFTIQNEKYQLIFNKKKSILKINSATDTLDISLSKLTQQLYHKYPKGMDSIANHQLQLTGKINHFNVLFELKNMSTYLKNDSLNISNFNGKILLKDLNK</sequence>
<feature type="transmembrane region" description="Helical" evidence="1">
    <location>
        <begin position="50"/>
        <end position="67"/>
    </location>
</feature>
<feature type="transmembrane region" description="Helical" evidence="1">
    <location>
        <begin position="319"/>
        <end position="340"/>
    </location>
</feature>
<feature type="transmembrane region" description="Helical" evidence="1">
    <location>
        <begin position="347"/>
        <end position="367"/>
    </location>
</feature>
<dbReference type="Proteomes" id="UP000092967">
    <property type="component" value="Chromosome"/>
</dbReference>
<dbReference type="RefSeq" id="WP_068824708.1">
    <property type="nucleotide sequence ID" value="NZ_CP014224.1"/>
</dbReference>
<protein>
    <recommendedName>
        <fullName evidence="4">DUF4153 domain-containing protein</fullName>
    </recommendedName>
</protein>
<accession>A0A1B1Y411</accession>
<feature type="transmembrane region" description="Helical" evidence="1">
    <location>
        <begin position="255"/>
        <end position="278"/>
    </location>
</feature>
<feature type="transmembrane region" description="Helical" evidence="1">
    <location>
        <begin position="109"/>
        <end position="132"/>
    </location>
</feature>
<dbReference type="Pfam" id="PF13687">
    <property type="entry name" value="DUF4153"/>
    <property type="match status" value="1"/>
</dbReference>
<feature type="transmembrane region" description="Helical" evidence="1">
    <location>
        <begin position="17"/>
        <end position="38"/>
    </location>
</feature>
<dbReference type="OrthoDB" id="9809196at2"/>
<evidence type="ECO:0000256" key="1">
    <source>
        <dbReference type="SAM" id="Phobius"/>
    </source>
</evidence>
<organism evidence="2 3">
    <name type="scientific">Wenyingzhuangia fucanilytica</name>
    <dbReference type="NCBI Taxonomy" id="1790137"/>
    <lineage>
        <taxon>Bacteria</taxon>
        <taxon>Pseudomonadati</taxon>
        <taxon>Bacteroidota</taxon>
        <taxon>Flavobacteriia</taxon>
        <taxon>Flavobacteriales</taxon>
        <taxon>Flavobacteriaceae</taxon>
        <taxon>Wenyingzhuangia</taxon>
    </lineage>
</organism>
<dbReference type="STRING" id="1790137.AXE80_04095"/>
<proteinExistence type="predicted"/>
<keyword evidence="1" id="KW-1133">Transmembrane helix</keyword>